<dbReference type="OrthoDB" id="19768at2759"/>
<gene>
    <name evidence="1" type="ORF">OLEA9_A086434</name>
</gene>
<dbReference type="EMBL" id="CACTIH010003631">
    <property type="protein sequence ID" value="CAA2979580.1"/>
    <property type="molecule type" value="Genomic_DNA"/>
</dbReference>
<dbReference type="Proteomes" id="UP000594638">
    <property type="component" value="Unassembled WGS sequence"/>
</dbReference>
<sequence>MFVHTFCSIYLNSHIICALPCLPHQSFKHNWEASSIAVIHDIYLNFYCCICMQINENINLFCQARNNILAILSDLNDMPELMKQMPPLPVKLNEDLANSILPRSSLPKKS</sequence>
<dbReference type="Gramene" id="OE9A086434T1">
    <property type="protein sequence ID" value="OE9A086434C1"/>
    <property type="gene ID" value="OE9A086434"/>
</dbReference>
<dbReference type="AlphaFoldDB" id="A0A8S0RIQ8"/>
<proteinExistence type="predicted"/>
<protein>
    <submittedName>
        <fullName evidence="1">Histone H2A deubiquitinase (DUF3755)</fullName>
    </submittedName>
</protein>
<evidence type="ECO:0000313" key="1">
    <source>
        <dbReference type="EMBL" id="CAA2979580.1"/>
    </source>
</evidence>
<reference evidence="1 2" key="1">
    <citation type="submission" date="2019-12" db="EMBL/GenBank/DDBJ databases">
        <authorList>
            <person name="Alioto T."/>
            <person name="Alioto T."/>
            <person name="Gomez Garrido J."/>
        </authorList>
    </citation>
    <scope>NUCLEOTIDE SEQUENCE [LARGE SCALE GENOMIC DNA]</scope>
</reference>
<keyword evidence="2" id="KW-1185">Reference proteome</keyword>
<comment type="caution">
    <text evidence="1">The sequence shown here is derived from an EMBL/GenBank/DDBJ whole genome shotgun (WGS) entry which is preliminary data.</text>
</comment>
<evidence type="ECO:0000313" key="2">
    <source>
        <dbReference type="Proteomes" id="UP000594638"/>
    </source>
</evidence>
<accession>A0A8S0RIQ8</accession>
<dbReference type="Pfam" id="PF12579">
    <property type="entry name" value="DUF3755"/>
    <property type="match status" value="1"/>
</dbReference>
<dbReference type="PANTHER" id="PTHR14000">
    <property type="entry name" value="FINGER CCCH DOMAIN PROTEIN, PUTATIVE (DUF3755)-RELATED"/>
    <property type="match status" value="1"/>
</dbReference>
<dbReference type="PANTHER" id="PTHR14000:SF1">
    <property type="entry name" value="HISTONE H2A DEUBIQUITINASE (DUF3755)"/>
    <property type="match status" value="1"/>
</dbReference>
<name>A0A8S0RIQ8_OLEEU</name>
<organism evidence="1 2">
    <name type="scientific">Olea europaea subsp. europaea</name>
    <dbReference type="NCBI Taxonomy" id="158383"/>
    <lineage>
        <taxon>Eukaryota</taxon>
        <taxon>Viridiplantae</taxon>
        <taxon>Streptophyta</taxon>
        <taxon>Embryophyta</taxon>
        <taxon>Tracheophyta</taxon>
        <taxon>Spermatophyta</taxon>
        <taxon>Magnoliopsida</taxon>
        <taxon>eudicotyledons</taxon>
        <taxon>Gunneridae</taxon>
        <taxon>Pentapetalae</taxon>
        <taxon>asterids</taxon>
        <taxon>lamiids</taxon>
        <taxon>Lamiales</taxon>
        <taxon>Oleaceae</taxon>
        <taxon>Oleeae</taxon>
        <taxon>Olea</taxon>
    </lineage>
</organism>
<dbReference type="InterPro" id="IPR022228">
    <property type="entry name" value="DUF3755"/>
</dbReference>